<dbReference type="InterPro" id="IPR058792">
    <property type="entry name" value="Beta-barrel_RND_2"/>
</dbReference>
<feature type="domain" description="Multidrug resistance protein MdtA-like barrel-sandwich hybrid" evidence="4">
    <location>
        <begin position="32"/>
        <end position="214"/>
    </location>
</feature>
<feature type="coiled-coil region" evidence="2">
    <location>
        <begin position="85"/>
        <end position="150"/>
    </location>
</feature>
<accession>A0A178I3M7</accession>
<protein>
    <submittedName>
        <fullName evidence="6">Multidrug transporter</fullName>
    </submittedName>
</protein>
<evidence type="ECO:0000313" key="6">
    <source>
        <dbReference type="EMBL" id="OAM81245.1"/>
    </source>
</evidence>
<proteinExistence type="predicted"/>
<dbReference type="InterPro" id="IPR058625">
    <property type="entry name" value="MdtA-like_BSH"/>
</dbReference>
<dbReference type="Proteomes" id="UP000078389">
    <property type="component" value="Unassembled WGS sequence"/>
</dbReference>
<dbReference type="Gene3D" id="2.40.50.100">
    <property type="match status" value="1"/>
</dbReference>
<evidence type="ECO:0000259" key="3">
    <source>
        <dbReference type="Pfam" id="PF25876"/>
    </source>
</evidence>
<evidence type="ECO:0000256" key="2">
    <source>
        <dbReference type="SAM" id="Coils"/>
    </source>
</evidence>
<keyword evidence="7" id="KW-1185">Reference proteome</keyword>
<dbReference type="PANTHER" id="PTHR30367:SF1">
    <property type="entry name" value="MULTIDRUG RESISTANCE PROTEIN MDTN"/>
    <property type="match status" value="1"/>
</dbReference>
<dbReference type="Pfam" id="PF25876">
    <property type="entry name" value="HH_MFP_RND"/>
    <property type="match status" value="1"/>
</dbReference>
<dbReference type="GO" id="GO:0015562">
    <property type="term" value="F:efflux transmembrane transporter activity"/>
    <property type="evidence" value="ECO:0007669"/>
    <property type="project" value="InterPro"/>
</dbReference>
<dbReference type="RefSeq" id="WP_067450887.1">
    <property type="nucleotide sequence ID" value="NZ_LVVY01000034.1"/>
</dbReference>
<comment type="caution">
    <text evidence="6">The sequence shown here is derived from an EMBL/GenBank/DDBJ whole genome shotgun (WGS) entry which is preliminary data.</text>
</comment>
<dbReference type="OrthoDB" id="9811754at2"/>
<dbReference type="Gene3D" id="2.40.30.170">
    <property type="match status" value="1"/>
</dbReference>
<feature type="domain" description="Multidrug resistance protein MdtA-like alpha-helical hairpin" evidence="3">
    <location>
        <begin position="92"/>
        <end position="158"/>
    </location>
</feature>
<evidence type="ECO:0000313" key="7">
    <source>
        <dbReference type="Proteomes" id="UP000078389"/>
    </source>
</evidence>
<comment type="subcellular location">
    <subcellularLocation>
        <location evidence="1">Membrane</location>
        <topology evidence="1">Single-pass membrane protein</topology>
    </subcellularLocation>
</comment>
<keyword evidence="2" id="KW-0175">Coiled coil</keyword>
<dbReference type="AlphaFoldDB" id="A0A178I3M7"/>
<evidence type="ECO:0000259" key="5">
    <source>
        <dbReference type="Pfam" id="PF25954"/>
    </source>
</evidence>
<dbReference type="EMBL" id="LVVY01000034">
    <property type="protein sequence ID" value="OAM81245.1"/>
    <property type="molecule type" value="Genomic_DNA"/>
</dbReference>
<dbReference type="InterPro" id="IPR058624">
    <property type="entry name" value="MdtA-like_HH"/>
</dbReference>
<feature type="domain" description="CusB-like beta-barrel" evidence="5">
    <location>
        <begin position="222"/>
        <end position="261"/>
    </location>
</feature>
<sequence length="343" mass="36556">MLVLFVGSLAWHVASDLVAPSTSSGAVSASTTQIAPRAAGQVAEIFVIDNQEVERGQPLFALDPAPFELAVRQAEAAYQQALVGLNASTVNLTAARAQVDQAEANLENARTAAERTRSLFERGTATQAQLEAAELQLSSSQSSLESAQASLESAQLQLGDDNQPNPQVEAARIQLEQAKLNLDFATVVAPADGVITNLQLSVGQFVNAGAPAMTFIDSEQPWVVVDLRENQLANVEVGDPVSLIFDAVPGRTFTGQVRGIAWGIDPGRMAANGLPQNQPSTRWFEPARTIPVQIELAQDEAWPRNVRAGSKTGALIFATDPSNPVALVSRGLQIIQTYLSYLY</sequence>
<dbReference type="SUPFAM" id="SSF111369">
    <property type="entry name" value="HlyD-like secretion proteins"/>
    <property type="match status" value="3"/>
</dbReference>
<name>A0A178I3M7_9HYPH</name>
<dbReference type="Pfam" id="PF25917">
    <property type="entry name" value="BSH_RND"/>
    <property type="match status" value="1"/>
</dbReference>
<dbReference type="InterPro" id="IPR050393">
    <property type="entry name" value="MFP_Efflux_Pump"/>
</dbReference>
<gene>
    <name evidence="6" type="ORF">A3840_01610</name>
</gene>
<evidence type="ECO:0000256" key="1">
    <source>
        <dbReference type="ARBA" id="ARBA00004167"/>
    </source>
</evidence>
<reference evidence="6 7" key="1">
    <citation type="submission" date="2016-03" db="EMBL/GenBank/DDBJ databases">
        <title>Genome sequencing of Devosia sp. S37.</title>
        <authorList>
            <person name="Mohd Nor M."/>
        </authorList>
    </citation>
    <scope>NUCLEOTIDE SEQUENCE [LARGE SCALE GENOMIC DNA]</scope>
    <source>
        <strain evidence="6 7">S37</strain>
    </source>
</reference>
<evidence type="ECO:0000259" key="4">
    <source>
        <dbReference type="Pfam" id="PF25917"/>
    </source>
</evidence>
<dbReference type="STRING" id="1770058.A3840_01610"/>
<dbReference type="PANTHER" id="PTHR30367">
    <property type="entry name" value="P-HYDROXYBENZOIC ACID EFFLUX PUMP SUBUNIT AAEA-RELATED"/>
    <property type="match status" value="1"/>
</dbReference>
<dbReference type="Pfam" id="PF25954">
    <property type="entry name" value="Beta-barrel_RND_2"/>
    <property type="match status" value="1"/>
</dbReference>
<dbReference type="Gene3D" id="1.10.287.470">
    <property type="entry name" value="Helix hairpin bin"/>
    <property type="match status" value="2"/>
</dbReference>
<organism evidence="6 7">
    <name type="scientific">Devosia elaeis</name>
    <dbReference type="NCBI Taxonomy" id="1770058"/>
    <lineage>
        <taxon>Bacteria</taxon>
        <taxon>Pseudomonadati</taxon>
        <taxon>Pseudomonadota</taxon>
        <taxon>Alphaproteobacteria</taxon>
        <taxon>Hyphomicrobiales</taxon>
        <taxon>Devosiaceae</taxon>
        <taxon>Devosia</taxon>
    </lineage>
</organism>